<keyword evidence="7" id="KW-1185">Reference proteome</keyword>
<dbReference type="Gene3D" id="2.60.40.1180">
    <property type="entry name" value="Golgi alpha-mannosidase II"/>
    <property type="match status" value="1"/>
</dbReference>
<gene>
    <name evidence="6" type="ORF">ACFY1D_26930</name>
</gene>
<dbReference type="InterPro" id="IPR013780">
    <property type="entry name" value="Glyco_hydro_b"/>
</dbReference>
<reference evidence="6 7" key="1">
    <citation type="submission" date="2024-10" db="EMBL/GenBank/DDBJ databases">
        <title>The Natural Products Discovery Center: Release of the First 8490 Sequenced Strains for Exploring Actinobacteria Biosynthetic Diversity.</title>
        <authorList>
            <person name="Kalkreuter E."/>
            <person name="Kautsar S.A."/>
            <person name="Yang D."/>
            <person name="Bader C.D."/>
            <person name="Teijaro C.N."/>
            <person name="Fluegel L."/>
            <person name="Davis C.M."/>
            <person name="Simpson J.R."/>
            <person name="Lauterbach L."/>
            <person name="Steele A.D."/>
            <person name="Gui C."/>
            <person name="Meng S."/>
            <person name="Li G."/>
            <person name="Viehrig K."/>
            <person name="Ye F."/>
            <person name="Su P."/>
            <person name="Kiefer A.F."/>
            <person name="Nichols A."/>
            <person name="Cepeda A.J."/>
            <person name="Yan W."/>
            <person name="Fan B."/>
            <person name="Jiang Y."/>
            <person name="Adhikari A."/>
            <person name="Zheng C.-J."/>
            <person name="Schuster L."/>
            <person name="Cowan T.M."/>
            <person name="Smanski M.J."/>
            <person name="Chevrette M.G."/>
            <person name="De Carvalho L.P.S."/>
            <person name="Shen B."/>
        </authorList>
    </citation>
    <scope>NUCLEOTIDE SEQUENCE [LARGE SCALE GENOMIC DNA]</scope>
    <source>
        <strain evidence="6 7">NPDC001390</strain>
    </source>
</reference>
<dbReference type="Pfam" id="PF22124">
    <property type="entry name" value="Glyco_hydro_95_cat"/>
    <property type="match status" value="1"/>
</dbReference>
<dbReference type="PANTHER" id="PTHR31084:SF0">
    <property type="entry name" value="ALPHA-L-FUCOSIDASE 2"/>
    <property type="match status" value="1"/>
</dbReference>
<dbReference type="InterPro" id="IPR006311">
    <property type="entry name" value="TAT_signal"/>
</dbReference>
<dbReference type="Pfam" id="PF14498">
    <property type="entry name" value="Glyco_hyd_65N_2"/>
    <property type="match status" value="1"/>
</dbReference>
<evidence type="ECO:0000313" key="6">
    <source>
        <dbReference type="EMBL" id="MFF4525032.1"/>
    </source>
</evidence>
<keyword evidence="2" id="KW-0732">Signal</keyword>
<dbReference type="RefSeq" id="WP_387890110.1">
    <property type="nucleotide sequence ID" value="NZ_JBIAWJ010000016.1"/>
</dbReference>
<dbReference type="InterPro" id="IPR054363">
    <property type="entry name" value="GH95_cat"/>
</dbReference>
<dbReference type="PROSITE" id="PS51318">
    <property type="entry name" value="TAT"/>
    <property type="match status" value="1"/>
</dbReference>
<dbReference type="InterPro" id="IPR027414">
    <property type="entry name" value="GH95_N_dom"/>
</dbReference>
<organism evidence="6 7">
    <name type="scientific">Streptomyces bluensis</name>
    <dbReference type="NCBI Taxonomy" id="33897"/>
    <lineage>
        <taxon>Bacteria</taxon>
        <taxon>Bacillati</taxon>
        <taxon>Actinomycetota</taxon>
        <taxon>Actinomycetes</taxon>
        <taxon>Kitasatosporales</taxon>
        <taxon>Streptomycetaceae</taxon>
        <taxon>Streptomyces</taxon>
    </lineage>
</organism>
<dbReference type="InterPro" id="IPR012341">
    <property type="entry name" value="6hp_glycosidase-like_sf"/>
</dbReference>
<dbReference type="PIRSF" id="PIRSF007663">
    <property type="entry name" value="UCP007663"/>
    <property type="match status" value="1"/>
</dbReference>
<evidence type="ECO:0000256" key="2">
    <source>
        <dbReference type="SAM" id="SignalP"/>
    </source>
</evidence>
<accession>A0ABW6UPE1</accession>
<dbReference type="GO" id="GO:0016787">
    <property type="term" value="F:hydrolase activity"/>
    <property type="evidence" value="ECO:0007669"/>
    <property type="project" value="UniProtKB-KW"/>
</dbReference>
<dbReference type="InterPro" id="IPR016518">
    <property type="entry name" value="Alpha-L-fucosidase"/>
</dbReference>
<dbReference type="InterPro" id="IPR049053">
    <property type="entry name" value="AFCA-like_C"/>
</dbReference>
<keyword evidence="6" id="KW-0378">Hydrolase</keyword>
<evidence type="ECO:0000259" key="3">
    <source>
        <dbReference type="Pfam" id="PF14498"/>
    </source>
</evidence>
<evidence type="ECO:0000313" key="7">
    <source>
        <dbReference type="Proteomes" id="UP001602058"/>
    </source>
</evidence>
<feature type="domain" description="Glycosyl hydrolase family 95 catalytic" evidence="5">
    <location>
        <begin position="314"/>
        <end position="721"/>
    </location>
</feature>
<dbReference type="Gene3D" id="2.70.98.50">
    <property type="entry name" value="putative glycoside hydrolase family protein from bacillus halodurans"/>
    <property type="match status" value="1"/>
</dbReference>
<name>A0ABW6UPE1_9ACTN</name>
<sequence>MDRRHFLAVSTTAGASVAGVASSGTAQAADRADTGLTVPEGTPGAAAEPGEFALWYPRPASTWLEAMPIGNGRLGAMVFGGTDREQLQLNEDTVWAGGPYEPANPSALAALPEIRRLVFAGEWAAAQSLIDSDFLGTPKGELMYQTVGSLRLVFDAEGEVRDYRRTLDLDSAVTSVRCVQGGVTYRREVFASHPDQVIVMRLTADTPGAVSFTAAFDSPQTVTASSPDRITVAIDGTSQTREGITGQVRFRALARARADGGTVSSENGTLTVTGADSVTLLVSIGTSYTDYRNPTGDHAHRATAPINAASDVPYARLRKRHVADYQRLFRRVELDLGTTGAAALPTDERVANFASAADPHLVALHFQYGRYLLISSSRPGTQPATLQGIWNESLSPPWDSKYTININTEMNYWPAPVTNLLECWEPVFDMLADLSVTGARTAEVQYGAGGWVTHHNTDAWRGTAPVDGAFWGMWQTGGAWLSTGIWEHYLFTGDKEALRRRYPVLRGAVRFFLDTLVTDPASGHLVTCPAVSPENAHHADVSVCAGPTMDNQILRDLLDGFVKASELLGEDGDGGGEGDGQGGMRAEARAARGKLPPMRIGAQGQLQEWQEDWDAIAPEQNHRHVSHLYGLHPSNQITRRGTPELFAAALRTLEQRGDAGTGWSLAWKINFWARLEDGARSYKLLTDLLTPERTAPNLFDLHPPFQIDGNFGATAGVSEWLLQSHAGELHLLPALPPALPDGRVRGLLARGGFEVDLEWGEGTLLTGSLLSRSGNRAVVRSATDLKVTAHGRPVGVRRPEPGLIVFGTEAGTTYRLSASRPAHPE</sequence>
<feature type="signal peptide" evidence="2">
    <location>
        <begin position="1"/>
        <end position="28"/>
    </location>
</feature>
<dbReference type="Proteomes" id="UP001602058">
    <property type="component" value="Unassembled WGS sequence"/>
</dbReference>
<dbReference type="InterPro" id="IPR008928">
    <property type="entry name" value="6-hairpin_glycosidase_sf"/>
</dbReference>
<feature type="region of interest" description="Disordered" evidence="1">
    <location>
        <begin position="568"/>
        <end position="589"/>
    </location>
</feature>
<evidence type="ECO:0000259" key="5">
    <source>
        <dbReference type="Pfam" id="PF22124"/>
    </source>
</evidence>
<feature type="domain" description="Alpha fucosidase A-like C-terminal" evidence="4">
    <location>
        <begin position="723"/>
        <end position="816"/>
    </location>
</feature>
<dbReference type="PANTHER" id="PTHR31084">
    <property type="entry name" value="ALPHA-L-FUCOSIDASE 2"/>
    <property type="match status" value="1"/>
</dbReference>
<evidence type="ECO:0000256" key="1">
    <source>
        <dbReference type="SAM" id="MobiDB-lite"/>
    </source>
</evidence>
<proteinExistence type="predicted"/>
<dbReference type="SUPFAM" id="SSF48208">
    <property type="entry name" value="Six-hairpin glycosidases"/>
    <property type="match status" value="1"/>
</dbReference>
<evidence type="ECO:0000259" key="4">
    <source>
        <dbReference type="Pfam" id="PF21307"/>
    </source>
</evidence>
<protein>
    <submittedName>
        <fullName evidence="6">Glycoside hydrolase N-terminal domain-containing protein</fullName>
    </submittedName>
</protein>
<dbReference type="Pfam" id="PF21307">
    <property type="entry name" value="Glyco_hydro_95_C"/>
    <property type="match status" value="1"/>
</dbReference>
<comment type="caution">
    <text evidence="6">The sequence shown here is derived from an EMBL/GenBank/DDBJ whole genome shotgun (WGS) entry which is preliminary data.</text>
</comment>
<dbReference type="EMBL" id="JBIAWJ010000016">
    <property type="protein sequence ID" value="MFF4525032.1"/>
    <property type="molecule type" value="Genomic_DNA"/>
</dbReference>
<feature type="chain" id="PRO_5045930615" evidence="2">
    <location>
        <begin position="29"/>
        <end position="825"/>
    </location>
</feature>
<feature type="domain" description="Glycosyl hydrolase family 95 N-terminal" evidence="3">
    <location>
        <begin position="54"/>
        <end position="290"/>
    </location>
</feature>
<dbReference type="Gene3D" id="1.50.10.10">
    <property type="match status" value="1"/>
</dbReference>